<comment type="similarity">
    <text evidence="3 8 9">Belongs to the IspF family.</text>
</comment>
<keyword evidence="5 8" id="KW-0479">Metal-binding</keyword>
<dbReference type="CDD" id="cd00554">
    <property type="entry name" value="MECDP_synthase"/>
    <property type="match status" value="1"/>
</dbReference>
<evidence type="ECO:0000256" key="1">
    <source>
        <dbReference type="ARBA" id="ARBA00000200"/>
    </source>
</evidence>
<evidence type="ECO:0000256" key="3">
    <source>
        <dbReference type="ARBA" id="ARBA00008480"/>
    </source>
</evidence>
<dbReference type="InterPro" id="IPR020555">
    <property type="entry name" value="MECDP_synthase_CS"/>
</dbReference>
<dbReference type="EC" id="4.6.1.12" evidence="4 8"/>
<comment type="cofactor">
    <cofactor evidence="8">
        <name>a divalent metal cation</name>
        <dbReference type="ChEBI" id="CHEBI:60240"/>
    </cofactor>
    <text evidence="8">Binds 1 divalent metal cation per subunit.</text>
</comment>
<dbReference type="NCBIfam" id="TIGR00151">
    <property type="entry name" value="ispF"/>
    <property type="match status" value="1"/>
</dbReference>
<evidence type="ECO:0000256" key="6">
    <source>
        <dbReference type="ARBA" id="ARBA00023229"/>
    </source>
</evidence>
<dbReference type="GO" id="GO:0046872">
    <property type="term" value="F:metal ion binding"/>
    <property type="evidence" value="ECO:0007669"/>
    <property type="project" value="UniProtKB-KW"/>
</dbReference>
<feature type="binding site" evidence="8">
    <location>
        <begin position="132"/>
        <end position="135"/>
    </location>
    <ligand>
        <name>4-CDP-2-C-methyl-D-erythritol 2-phosphate</name>
        <dbReference type="ChEBI" id="CHEBI:57919"/>
    </ligand>
</feature>
<organism evidence="11 12">
    <name type="scientific">Candidatus Syntrophonatronum acetioxidans</name>
    <dbReference type="NCBI Taxonomy" id="1795816"/>
    <lineage>
        <taxon>Bacteria</taxon>
        <taxon>Bacillati</taxon>
        <taxon>Bacillota</taxon>
        <taxon>Clostridia</taxon>
        <taxon>Eubacteriales</taxon>
        <taxon>Syntrophomonadaceae</taxon>
        <taxon>Candidatus Syntrophonatronum</taxon>
    </lineage>
</organism>
<accession>A0A424Y959</accession>
<feature type="site" description="Transition state stabilizer" evidence="8">
    <location>
        <position position="34"/>
    </location>
</feature>
<comment type="function">
    <text evidence="8">Involved in the biosynthesis of isopentenyl diphosphate (IPP) and dimethylallyl diphosphate (DMAPP), two major building blocks of isoprenoid compounds. Catalyzes the conversion of 4-diphosphocytidyl-2-C-methyl-D-erythritol 2-phosphate (CDP-ME2P) to 2-C-methyl-D-erythritol 2,4-cyclodiphosphate (ME-CPP) with a corresponding release of cytidine 5-monophosphate (CMP).</text>
</comment>
<evidence type="ECO:0000256" key="7">
    <source>
        <dbReference type="ARBA" id="ARBA00023239"/>
    </source>
</evidence>
<comment type="pathway">
    <text evidence="2 8">Isoprenoid biosynthesis; isopentenyl diphosphate biosynthesis via DXP pathway; isopentenyl diphosphate from 1-deoxy-D-xylulose 5-phosphate: step 4/6.</text>
</comment>
<dbReference type="UniPathway" id="UPA00056">
    <property type="reaction ID" value="UER00095"/>
</dbReference>
<dbReference type="Pfam" id="PF02542">
    <property type="entry name" value="YgbB"/>
    <property type="match status" value="1"/>
</dbReference>
<feature type="binding site" evidence="8">
    <location>
        <begin position="34"/>
        <end position="35"/>
    </location>
    <ligand>
        <name>4-CDP-2-C-methyl-D-erythritol 2-phosphate</name>
        <dbReference type="ChEBI" id="CHEBI:57919"/>
    </ligand>
</feature>
<dbReference type="PANTHER" id="PTHR43181:SF1">
    <property type="entry name" value="2-C-METHYL-D-ERYTHRITOL 2,4-CYCLODIPHOSPHATE SYNTHASE, CHLOROPLASTIC"/>
    <property type="match status" value="1"/>
</dbReference>
<comment type="caution">
    <text evidence="11">The sequence shown here is derived from an EMBL/GenBank/DDBJ whole genome shotgun (WGS) entry which is preliminary data.</text>
</comment>
<feature type="binding site" evidence="8">
    <location>
        <begin position="56"/>
        <end position="58"/>
    </location>
    <ligand>
        <name>4-CDP-2-C-methyl-D-erythritol 2-phosphate</name>
        <dbReference type="ChEBI" id="CHEBI:57919"/>
    </ligand>
</feature>
<dbReference type="FunFam" id="3.30.1330.50:FF:000001">
    <property type="entry name" value="2-C-methyl-D-erythritol 2,4-cyclodiphosphate synthase"/>
    <property type="match status" value="1"/>
</dbReference>
<evidence type="ECO:0000256" key="4">
    <source>
        <dbReference type="ARBA" id="ARBA00012579"/>
    </source>
</evidence>
<dbReference type="Gene3D" id="3.30.1330.50">
    <property type="entry name" value="2-C-methyl-D-erythritol 2,4-cyclodiphosphate synthase"/>
    <property type="match status" value="1"/>
</dbReference>
<dbReference type="GO" id="GO:0016114">
    <property type="term" value="P:terpenoid biosynthetic process"/>
    <property type="evidence" value="ECO:0007669"/>
    <property type="project" value="InterPro"/>
</dbReference>
<comment type="subunit">
    <text evidence="8">Homotrimer.</text>
</comment>
<evidence type="ECO:0000313" key="12">
    <source>
        <dbReference type="Proteomes" id="UP000285138"/>
    </source>
</evidence>
<evidence type="ECO:0000256" key="9">
    <source>
        <dbReference type="RuleBase" id="RU004395"/>
    </source>
</evidence>
<dbReference type="PROSITE" id="PS01350">
    <property type="entry name" value="ISPF"/>
    <property type="match status" value="1"/>
</dbReference>
<feature type="domain" description="2-C-methyl-D-erythritol 2,4-cyclodiphosphate synthase" evidence="10">
    <location>
        <begin position="1"/>
        <end position="154"/>
    </location>
</feature>
<dbReference type="Proteomes" id="UP000285138">
    <property type="component" value="Unassembled WGS sequence"/>
</dbReference>
<evidence type="ECO:0000313" key="11">
    <source>
        <dbReference type="EMBL" id="RQD72811.1"/>
    </source>
</evidence>
<name>A0A424Y959_9FIRM</name>
<dbReference type="GO" id="GO:0008685">
    <property type="term" value="F:2-C-methyl-D-erythritol 2,4-cyclodiphosphate synthase activity"/>
    <property type="evidence" value="ECO:0007669"/>
    <property type="project" value="UniProtKB-UniRule"/>
</dbReference>
<dbReference type="HAMAP" id="MF_00107">
    <property type="entry name" value="IspF"/>
    <property type="match status" value="1"/>
</dbReference>
<dbReference type="InterPro" id="IPR003526">
    <property type="entry name" value="MECDP_synthase"/>
</dbReference>
<feature type="binding site" evidence="8">
    <location>
        <position position="42"/>
    </location>
    <ligand>
        <name>a divalent metal cation</name>
        <dbReference type="ChEBI" id="CHEBI:60240"/>
    </ligand>
</feature>
<sequence length="159" mass="16951">MRVGIGYDVHPFVEGRPLIMGGVEIPHSHGLAGHSDADVLIHALMDALLGAVGEGDIGSHFPDSQEEYRGISSVLLLARVMKKVRKKGFIVVNVDSVIIAQKPKLAPFIPQMISNISSVLEVEPDKVNIKATTTERLGSLGREEGIGAQAIALVSPLVE</sequence>
<comment type="catalytic activity">
    <reaction evidence="1 8 9">
        <text>4-CDP-2-C-methyl-D-erythritol 2-phosphate = 2-C-methyl-D-erythritol 2,4-cyclic diphosphate + CMP</text>
        <dbReference type="Rhea" id="RHEA:23864"/>
        <dbReference type="ChEBI" id="CHEBI:57919"/>
        <dbReference type="ChEBI" id="CHEBI:58483"/>
        <dbReference type="ChEBI" id="CHEBI:60377"/>
        <dbReference type="EC" id="4.6.1.12"/>
    </reaction>
</comment>
<evidence type="ECO:0000259" key="10">
    <source>
        <dbReference type="Pfam" id="PF02542"/>
    </source>
</evidence>
<dbReference type="AlphaFoldDB" id="A0A424Y959"/>
<evidence type="ECO:0000256" key="5">
    <source>
        <dbReference type="ARBA" id="ARBA00022723"/>
    </source>
</evidence>
<protein>
    <recommendedName>
        <fullName evidence="4 8">2-C-methyl-D-erythritol 2,4-cyclodiphosphate synthase</fullName>
        <shortName evidence="8">MECDP-synthase</shortName>
        <shortName evidence="8">MECPP-synthase</shortName>
        <shortName evidence="8">MECPS</shortName>
        <ecNumber evidence="4 8">4.6.1.12</ecNumber>
    </recommendedName>
</protein>
<feature type="binding site" evidence="8">
    <location>
        <begin position="8"/>
        <end position="10"/>
    </location>
    <ligand>
        <name>4-CDP-2-C-methyl-D-erythritol 2-phosphate</name>
        <dbReference type="ChEBI" id="CHEBI:57919"/>
    </ligand>
</feature>
<dbReference type="GO" id="GO:0019288">
    <property type="term" value="P:isopentenyl diphosphate biosynthetic process, methylerythritol 4-phosphate pathway"/>
    <property type="evidence" value="ECO:0007669"/>
    <property type="project" value="UniProtKB-UniRule"/>
</dbReference>
<feature type="binding site" evidence="8">
    <location>
        <position position="142"/>
    </location>
    <ligand>
        <name>4-CDP-2-C-methyl-D-erythritol 2-phosphate</name>
        <dbReference type="ChEBI" id="CHEBI:57919"/>
    </ligand>
</feature>
<feature type="binding site" evidence="8">
    <location>
        <position position="10"/>
    </location>
    <ligand>
        <name>a divalent metal cation</name>
        <dbReference type="ChEBI" id="CHEBI:60240"/>
    </ligand>
</feature>
<evidence type="ECO:0000256" key="2">
    <source>
        <dbReference type="ARBA" id="ARBA00004709"/>
    </source>
</evidence>
<dbReference type="SUPFAM" id="SSF69765">
    <property type="entry name" value="IpsF-like"/>
    <property type="match status" value="1"/>
</dbReference>
<comment type="caution">
    <text evidence="8">Lacks conserved residue(s) required for the propagation of feature annotation.</text>
</comment>
<reference evidence="11 12" key="1">
    <citation type="submission" date="2018-08" db="EMBL/GenBank/DDBJ databases">
        <title>The metabolism and importance of syntrophic acetate oxidation coupled to methane or sulfide production in haloalkaline environments.</title>
        <authorList>
            <person name="Timmers P.H.A."/>
            <person name="Vavourakis C.D."/>
            <person name="Sorokin D.Y."/>
            <person name="Sinninghe Damste J.S."/>
            <person name="Muyzer G."/>
            <person name="Stams A.J.M."/>
            <person name="Plugge C.M."/>
        </authorList>
    </citation>
    <scope>NUCLEOTIDE SEQUENCE [LARGE SCALE GENOMIC DNA]</scope>
    <source>
        <strain evidence="11">MSAO_Bac1</strain>
    </source>
</reference>
<feature type="binding site" evidence="8">
    <location>
        <begin position="61"/>
        <end position="65"/>
    </location>
    <ligand>
        <name>4-CDP-2-C-methyl-D-erythritol 2-phosphate</name>
        <dbReference type="ChEBI" id="CHEBI:57919"/>
    </ligand>
</feature>
<dbReference type="EMBL" id="QZAA01000294">
    <property type="protein sequence ID" value="RQD72811.1"/>
    <property type="molecule type" value="Genomic_DNA"/>
</dbReference>
<evidence type="ECO:0000256" key="8">
    <source>
        <dbReference type="HAMAP-Rule" id="MF_00107"/>
    </source>
</evidence>
<feature type="binding site" evidence="8">
    <location>
        <position position="8"/>
    </location>
    <ligand>
        <name>a divalent metal cation</name>
        <dbReference type="ChEBI" id="CHEBI:60240"/>
    </ligand>
</feature>
<keyword evidence="7 8" id="KW-0456">Lyase</keyword>
<proteinExistence type="inferred from homology"/>
<dbReference type="PANTHER" id="PTHR43181">
    <property type="entry name" value="2-C-METHYL-D-ERYTHRITOL 2,4-CYCLODIPHOSPHATE SYNTHASE, CHLOROPLASTIC"/>
    <property type="match status" value="1"/>
</dbReference>
<dbReference type="InterPro" id="IPR036571">
    <property type="entry name" value="MECDP_synthase_sf"/>
</dbReference>
<gene>
    <name evidence="8" type="primary">ispF</name>
    <name evidence="11" type="ORF">D5R97_10285</name>
</gene>
<keyword evidence="6 8" id="KW-0414">Isoprene biosynthesis</keyword>
<feature type="site" description="Transition state stabilizer" evidence="8">
    <location>
        <position position="133"/>
    </location>
</feature>